<dbReference type="InterPro" id="IPR001647">
    <property type="entry name" value="HTH_TetR"/>
</dbReference>
<evidence type="ECO:0000256" key="3">
    <source>
        <dbReference type="ARBA" id="ARBA00023163"/>
    </source>
</evidence>
<dbReference type="GO" id="GO:0003677">
    <property type="term" value="F:DNA binding"/>
    <property type="evidence" value="ECO:0007669"/>
    <property type="project" value="UniProtKB-UniRule"/>
</dbReference>
<dbReference type="OrthoDB" id="9811084at2"/>
<evidence type="ECO:0000256" key="2">
    <source>
        <dbReference type="ARBA" id="ARBA00023125"/>
    </source>
</evidence>
<dbReference type="Gene3D" id="1.10.357.10">
    <property type="entry name" value="Tetracycline Repressor, domain 2"/>
    <property type="match status" value="2"/>
</dbReference>
<proteinExistence type="predicted"/>
<dbReference type="KEGG" id="smy:BJP26_10345"/>
<keyword evidence="2" id="KW-0238">DNA-binding</keyword>
<dbReference type="PRINTS" id="PR00455">
    <property type="entry name" value="HTHTETR"/>
</dbReference>
<dbReference type="PANTHER" id="PTHR47506:SF1">
    <property type="entry name" value="HTH-TYPE TRANSCRIPTIONAL REGULATOR YJDC"/>
    <property type="match status" value="1"/>
</dbReference>
<evidence type="ECO:0000313" key="5">
    <source>
        <dbReference type="EMBL" id="KZB96669.1"/>
    </source>
</evidence>
<dbReference type="InterPro" id="IPR009057">
    <property type="entry name" value="Homeodomain-like_sf"/>
</dbReference>
<dbReference type="InterPro" id="IPR036271">
    <property type="entry name" value="Tet_transcr_reg_TetR-rel_C_sf"/>
</dbReference>
<dbReference type="PROSITE" id="PS50977">
    <property type="entry name" value="HTH_TETR_2"/>
    <property type="match status" value="2"/>
</dbReference>
<dbReference type="RefSeq" id="WP_017979215.1">
    <property type="nucleotide sequence ID" value="NZ_CP017578.1"/>
</dbReference>
<evidence type="ECO:0000259" key="4">
    <source>
        <dbReference type="PROSITE" id="PS50977"/>
    </source>
</evidence>
<feature type="domain" description="HTH tetR-type" evidence="4">
    <location>
        <begin position="227"/>
        <end position="287"/>
    </location>
</feature>
<dbReference type="Gene3D" id="1.10.10.60">
    <property type="entry name" value="Homeodomain-like"/>
    <property type="match status" value="2"/>
</dbReference>
<organism evidence="5 6">
    <name type="scientific">Sphingomonas melonis TY</name>
    <dbReference type="NCBI Taxonomy" id="621456"/>
    <lineage>
        <taxon>Bacteria</taxon>
        <taxon>Pseudomonadati</taxon>
        <taxon>Pseudomonadota</taxon>
        <taxon>Alphaproteobacteria</taxon>
        <taxon>Sphingomonadales</taxon>
        <taxon>Sphingomonadaceae</taxon>
        <taxon>Sphingomonas</taxon>
    </lineage>
</organism>
<gene>
    <name evidence="5" type="ORF">AVM11_00520</name>
</gene>
<dbReference type="Proteomes" id="UP000078460">
    <property type="component" value="Unassembled WGS sequence"/>
</dbReference>
<accession>A0A154ND22</accession>
<keyword evidence="3" id="KW-0804">Transcription</keyword>
<protein>
    <submittedName>
        <fullName evidence="5">TetR family transcriptional regulator</fullName>
    </submittedName>
</protein>
<keyword evidence="1" id="KW-0805">Transcription regulation</keyword>
<dbReference type="EMBL" id="LQCK02000001">
    <property type="protein sequence ID" value="KZB96669.1"/>
    <property type="molecule type" value="Genomic_DNA"/>
</dbReference>
<sequence>MEQTGADAGETVGAEEQGTKRFRAKRDAILSAAAEAINEQSAKGMTFADVARRVGLNTTSVTYYFKRKEDLAAAAFEHTLDQLLAMLDDALAQPTPQARVRRYLGLIMDRLARVQRGEDRAMAVLSDLRASEEPNRTRLLNRWREVFRRTRSLWGPAASRAETDLFGARAHVLLENTFWLPIWVLRYEPDQYDRIEARLMDVFEHGIAAPNARWAPQPIDLSHEETEPGRAAFLLAATRLINELGYRGASVQRIAAELNVTKGSFYHHLDAKDDLVIACYRRSFDTISDAQRLADETGGSHWQRLSSTIATLLDVQFAERAPLLRTTALSGLPAIVRTAMVDRSNRIARRFAGTMMDGIAEGSIRPVDALVAAQALMALQNAAFDMRKWAGTMPRERAVAMYASTLFFGLFDDRALHDA</sequence>
<name>A0A154ND22_9SPHN</name>
<reference evidence="5" key="1">
    <citation type="submission" date="2016-03" db="EMBL/GenBank/DDBJ databases">
        <title>Sphingomonas melonis TY, whole genome shotgun sequencing.</title>
        <authorList>
            <person name="Wang H."/>
            <person name="Zhu P."/>
        </authorList>
    </citation>
    <scope>NUCLEOTIDE SEQUENCE [LARGE SCALE GENOMIC DNA]</scope>
    <source>
        <strain evidence="5">TY</strain>
    </source>
</reference>
<keyword evidence="6" id="KW-1185">Reference proteome</keyword>
<dbReference type="PANTHER" id="PTHR47506">
    <property type="entry name" value="TRANSCRIPTIONAL REGULATORY PROTEIN"/>
    <property type="match status" value="1"/>
</dbReference>
<dbReference type="AlphaFoldDB" id="A0A154ND22"/>
<dbReference type="SUPFAM" id="SSF48498">
    <property type="entry name" value="Tetracyclin repressor-like, C-terminal domain"/>
    <property type="match status" value="1"/>
</dbReference>
<dbReference type="SUPFAM" id="SSF46689">
    <property type="entry name" value="Homeodomain-like"/>
    <property type="match status" value="2"/>
</dbReference>
<evidence type="ECO:0000313" key="6">
    <source>
        <dbReference type="Proteomes" id="UP000078460"/>
    </source>
</evidence>
<dbReference type="GeneID" id="93798246"/>
<comment type="caution">
    <text evidence="5">The sequence shown here is derived from an EMBL/GenBank/DDBJ whole genome shotgun (WGS) entry which is preliminary data.</text>
</comment>
<dbReference type="Pfam" id="PF00440">
    <property type="entry name" value="TetR_N"/>
    <property type="match status" value="2"/>
</dbReference>
<dbReference type="STRING" id="621456.BJP26_10345"/>
<evidence type="ECO:0000256" key="1">
    <source>
        <dbReference type="ARBA" id="ARBA00023015"/>
    </source>
</evidence>
<feature type="domain" description="HTH tetR-type" evidence="4">
    <location>
        <begin position="23"/>
        <end position="83"/>
    </location>
</feature>